<evidence type="ECO:0000256" key="1">
    <source>
        <dbReference type="ARBA" id="ARBA00022475"/>
    </source>
</evidence>
<dbReference type="KEGG" id="phm:PSMK_20210"/>
<dbReference type="PANTHER" id="PTHR34990">
    <property type="entry name" value="UDP-2,3-DIACYLGLUCOSAMINE HYDROLASE-RELATED"/>
    <property type="match status" value="1"/>
</dbReference>
<dbReference type="AlphaFoldDB" id="I0IFZ2"/>
<dbReference type="GO" id="GO:0016020">
    <property type="term" value="C:membrane"/>
    <property type="evidence" value="ECO:0007669"/>
    <property type="project" value="GOC"/>
</dbReference>
<feature type="coiled-coil region" evidence="6">
    <location>
        <begin position="244"/>
        <end position="271"/>
    </location>
</feature>
<evidence type="ECO:0000256" key="5">
    <source>
        <dbReference type="ARBA" id="ARBA00023211"/>
    </source>
</evidence>
<dbReference type="GO" id="GO:0009245">
    <property type="term" value="P:lipid A biosynthetic process"/>
    <property type="evidence" value="ECO:0007669"/>
    <property type="project" value="TreeGrafter"/>
</dbReference>
<keyword evidence="10" id="KW-1185">Reference proteome</keyword>
<gene>
    <name evidence="9" type="ordered locus">PSMK_20210</name>
</gene>
<sequence length="328" mass="36600">MTLTYRTVFVSDVHLGCRAARAKALNRFLKHLRCERLYLVGDVIDMWRLKSKWHWPESHNRVLRRLLDHSKHGTEVIFLPGNHDEAARQFIGAEFGGIHVRALDVHETLDGRKLLVTHGDQFDIVVRSGRLLPMLGAQGYNLLLAANRPFNAIRQKLGLPYASLSKRVKYSVKRACTHISNFEELLMLDAHNRGLDGVVCGHIHHPAFRPRSLFPQQLVDYYNCGDWMEGSSALVEHLDGRLELIDAEAVVEQHRAQAEEEADEAATDEAQPSLVELIAYGRIFAEAGGSPPVADRTDPADPVVGVIRPATEPGGDRPATPDDAPNRA</sequence>
<evidence type="ECO:0000256" key="7">
    <source>
        <dbReference type="SAM" id="MobiDB-lite"/>
    </source>
</evidence>
<keyword evidence="1" id="KW-1003">Cell membrane</keyword>
<organism evidence="9 10">
    <name type="scientific">Phycisphaera mikurensis (strain NBRC 102666 / KCTC 22515 / FYK2301M01)</name>
    <dbReference type="NCBI Taxonomy" id="1142394"/>
    <lineage>
        <taxon>Bacteria</taxon>
        <taxon>Pseudomonadati</taxon>
        <taxon>Planctomycetota</taxon>
        <taxon>Phycisphaerae</taxon>
        <taxon>Phycisphaerales</taxon>
        <taxon>Phycisphaeraceae</taxon>
        <taxon>Phycisphaera</taxon>
    </lineage>
</organism>
<dbReference type="Gene3D" id="3.60.21.10">
    <property type="match status" value="1"/>
</dbReference>
<feature type="region of interest" description="Disordered" evidence="7">
    <location>
        <begin position="288"/>
        <end position="328"/>
    </location>
</feature>
<evidence type="ECO:0000256" key="2">
    <source>
        <dbReference type="ARBA" id="ARBA00022519"/>
    </source>
</evidence>
<dbReference type="Proteomes" id="UP000007881">
    <property type="component" value="Chromosome"/>
</dbReference>
<dbReference type="CDD" id="cd07398">
    <property type="entry name" value="MPP_YbbF-LpxH"/>
    <property type="match status" value="1"/>
</dbReference>
<dbReference type="HOGENOM" id="CLU_061126_1_0_0"/>
<evidence type="ECO:0000256" key="3">
    <source>
        <dbReference type="ARBA" id="ARBA00022723"/>
    </source>
</evidence>
<dbReference type="RefSeq" id="WP_014437398.1">
    <property type="nucleotide sequence ID" value="NC_017080.1"/>
</dbReference>
<dbReference type="OrthoDB" id="9802481at2"/>
<keyword evidence="4" id="KW-0472">Membrane</keyword>
<keyword evidence="9" id="KW-0378">Hydrolase</keyword>
<protein>
    <submittedName>
        <fullName evidence="9">Putative hydrolase</fullName>
    </submittedName>
</protein>
<dbReference type="EMBL" id="AP012338">
    <property type="protein sequence ID" value="BAM04180.1"/>
    <property type="molecule type" value="Genomic_DNA"/>
</dbReference>
<keyword evidence="5" id="KW-0464">Manganese</keyword>
<proteinExistence type="predicted"/>
<evidence type="ECO:0000259" key="8">
    <source>
        <dbReference type="Pfam" id="PF00149"/>
    </source>
</evidence>
<reference evidence="9 10" key="1">
    <citation type="submission" date="2012-02" db="EMBL/GenBank/DDBJ databases">
        <title>Complete genome sequence of Phycisphaera mikurensis NBRC 102666.</title>
        <authorList>
            <person name="Ankai A."/>
            <person name="Hosoyama A."/>
            <person name="Terui Y."/>
            <person name="Sekine M."/>
            <person name="Fukai R."/>
            <person name="Kato Y."/>
            <person name="Nakamura S."/>
            <person name="Yamada-Narita S."/>
            <person name="Kawakoshi A."/>
            <person name="Fukunaga Y."/>
            <person name="Yamazaki S."/>
            <person name="Fujita N."/>
        </authorList>
    </citation>
    <scope>NUCLEOTIDE SEQUENCE [LARGE SCALE GENOMIC DNA]</scope>
    <source>
        <strain evidence="10">NBRC 102666 / KCTC 22515 / FYK2301M01</strain>
    </source>
</reference>
<evidence type="ECO:0000313" key="10">
    <source>
        <dbReference type="Proteomes" id="UP000007881"/>
    </source>
</evidence>
<dbReference type="GO" id="GO:0008758">
    <property type="term" value="F:UDP-2,3-diacylglucosamine hydrolase activity"/>
    <property type="evidence" value="ECO:0007669"/>
    <property type="project" value="TreeGrafter"/>
</dbReference>
<dbReference type="InterPro" id="IPR004843">
    <property type="entry name" value="Calcineurin-like_PHP"/>
</dbReference>
<name>I0IFZ2_PHYMF</name>
<dbReference type="GO" id="GO:0046872">
    <property type="term" value="F:metal ion binding"/>
    <property type="evidence" value="ECO:0007669"/>
    <property type="project" value="UniProtKB-KW"/>
</dbReference>
<evidence type="ECO:0000313" key="9">
    <source>
        <dbReference type="EMBL" id="BAM04180.1"/>
    </source>
</evidence>
<accession>I0IFZ2</accession>
<dbReference type="Pfam" id="PF00149">
    <property type="entry name" value="Metallophos"/>
    <property type="match status" value="1"/>
</dbReference>
<keyword evidence="2" id="KW-0997">Cell inner membrane</keyword>
<dbReference type="SUPFAM" id="SSF56300">
    <property type="entry name" value="Metallo-dependent phosphatases"/>
    <property type="match status" value="1"/>
</dbReference>
<dbReference type="eggNOG" id="COG2908">
    <property type="taxonomic scope" value="Bacteria"/>
</dbReference>
<dbReference type="InterPro" id="IPR029052">
    <property type="entry name" value="Metallo-depent_PP-like"/>
</dbReference>
<keyword evidence="3" id="KW-0479">Metal-binding</keyword>
<evidence type="ECO:0000256" key="6">
    <source>
        <dbReference type="SAM" id="Coils"/>
    </source>
</evidence>
<keyword evidence="6" id="KW-0175">Coiled coil</keyword>
<feature type="domain" description="Calcineurin-like phosphoesterase" evidence="8">
    <location>
        <begin position="6"/>
        <end position="206"/>
    </location>
</feature>
<dbReference type="PANTHER" id="PTHR34990:SF2">
    <property type="entry name" value="BLL8164 PROTEIN"/>
    <property type="match status" value="1"/>
</dbReference>
<dbReference type="InterPro" id="IPR043461">
    <property type="entry name" value="LpxH-like"/>
</dbReference>
<evidence type="ECO:0000256" key="4">
    <source>
        <dbReference type="ARBA" id="ARBA00023136"/>
    </source>
</evidence>